<name>A0AC35TZM8_9BILA</name>
<reference evidence="2" key="1">
    <citation type="submission" date="2016-11" db="UniProtKB">
        <authorList>
            <consortium name="WormBaseParasite"/>
        </authorList>
    </citation>
    <scope>IDENTIFICATION</scope>
    <source>
        <strain evidence="2">KR3021</strain>
    </source>
</reference>
<sequence length="371" mass="41361">MDTNFAAVQANFTLNSLNTISPSNSEAFIFSPLSLIAALSMCYLGAGGRTAEQFKNVLNPNQDDSEYFSAIERSLIAMEKSQSNVTLISANKLFIQNGLDLNYTFLAGIDKYFHGHLQELNFSDNVKSVNTINNYISNVTHNKINKLLSPDSVGRGTRLVLANAIYFKGNWKYAFNENATQKAVFSSNTSNQRKVDMMYLSRKLLYSENFMFHMVKLVYNDDKTSMVLLVPKHKFGLSDGLRTYNSSMFSDMLGDMTEEDIRLSMPKFKTESTHDLEKLVKAFGITDAFSDKADFSGMSNKDGLMISKIVQKAFVEVNEKGTEAAVATAVLMVRMSMPMASKSPIIVKADHPFLYFILGADNGLLFNGLYA</sequence>
<organism evidence="1 2">
    <name type="scientific">Rhabditophanes sp. KR3021</name>
    <dbReference type="NCBI Taxonomy" id="114890"/>
    <lineage>
        <taxon>Eukaryota</taxon>
        <taxon>Metazoa</taxon>
        <taxon>Ecdysozoa</taxon>
        <taxon>Nematoda</taxon>
        <taxon>Chromadorea</taxon>
        <taxon>Rhabditida</taxon>
        <taxon>Tylenchina</taxon>
        <taxon>Panagrolaimomorpha</taxon>
        <taxon>Strongyloidoidea</taxon>
        <taxon>Alloionematidae</taxon>
        <taxon>Rhabditophanes</taxon>
    </lineage>
</organism>
<evidence type="ECO:0000313" key="2">
    <source>
        <dbReference type="WBParaSite" id="RSKR_0000621700.1"/>
    </source>
</evidence>
<accession>A0AC35TZM8</accession>
<proteinExistence type="predicted"/>
<dbReference type="WBParaSite" id="RSKR_0000621700.1">
    <property type="protein sequence ID" value="RSKR_0000621700.1"/>
    <property type="gene ID" value="RSKR_0000621700"/>
</dbReference>
<evidence type="ECO:0000313" key="1">
    <source>
        <dbReference type="Proteomes" id="UP000095286"/>
    </source>
</evidence>
<protein>
    <submittedName>
        <fullName evidence="2">SERPIN domain-containing protein</fullName>
    </submittedName>
</protein>
<dbReference type="Proteomes" id="UP000095286">
    <property type="component" value="Unplaced"/>
</dbReference>